<evidence type="ECO:0000256" key="1">
    <source>
        <dbReference type="SAM" id="Phobius"/>
    </source>
</evidence>
<dbReference type="EMBL" id="BMIB01000001">
    <property type="protein sequence ID" value="GGH62032.1"/>
    <property type="molecule type" value="Genomic_DNA"/>
</dbReference>
<dbReference type="Gene3D" id="3.55.50.30">
    <property type="match status" value="1"/>
</dbReference>
<dbReference type="PANTHER" id="PTHR30273">
    <property type="entry name" value="PERIPLASMIC SIGNAL SENSOR AND SIGMA FACTOR ACTIVATOR FECR-RELATED"/>
    <property type="match status" value="1"/>
</dbReference>
<dbReference type="InterPro" id="IPR032508">
    <property type="entry name" value="FecR_C"/>
</dbReference>
<keyword evidence="1" id="KW-0472">Membrane</keyword>
<evidence type="ECO:0000313" key="4">
    <source>
        <dbReference type="EMBL" id="GGH62032.1"/>
    </source>
</evidence>
<feature type="domain" description="FecR protein" evidence="2">
    <location>
        <begin position="129"/>
        <end position="215"/>
    </location>
</feature>
<dbReference type="AlphaFoldDB" id="A0A917IUD4"/>
<evidence type="ECO:0008006" key="6">
    <source>
        <dbReference type="Google" id="ProtNLM"/>
    </source>
</evidence>
<accession>A0A917IUD4</accession>
<sequence>MSSELFDRYINGRCTQQEKQLVENWLKQEEHAEELDALMAVRWQNSHDKMPEEDTRLLWQALQRKALGTRRIVKMHWYRAIAAAAVIVVMVSAAIRWQQYHRHNQRLAQHTDTLRLPGQQWLRVSNAHNNPRKITLDDGSVVELASHSAIEYAKGFETGRRTILLTGTATFTVATDKLRPFSVYSADLVTTALGTRFTVADNQQGSAVKLYEGKVAVRLKKPAAGQPQVILVPGQECSTGNRQNKLWVTAFAVDTPAGVKGAGTTVAADVQDTLVFNNTPLVQVLKQLQQYYHTTVHYQPQQLVAITFSGTISRADSLPMVLQVIANMNGLHVSSLAGGYNITK</sequence>
<feature type="transmembrane region" description="Helical" evidence="1">
    <location>
        <begin position="77"/>
        <end position="97"/>
    </location>
</feature>
<dbReference type="InterPro" id="IPR012373">
    <property type="entry name" value="Ferrdict_sens_TM"/>
</dbReference>
<dbReference type="RefSeq" id="WP_188951020.1">
    <property type="nucleotide sequence ID" value="NZ_BMIB01000001.1"/>
</dbReference>
<evidence type="ECO:0000313" key="5">
    <source>
        <dbReference type="Proteomes" id="UP000627292"/>
    </source>
</evidence>
<dbReference type="GO" id="GO:0016989">
    <property type="term" value="F:sigma factor antagonist activity"/>
    <property type="evidence" value="ECO:0007669"/>
    <property type="project" value="TreeGrafter"/>
</dbReference>
<reference evidence="4" key="1">
    <citation type="journal article" date="2014" name="Int. J. Syst. Evol. Microbiol.">
        <title>Complete genome sequence of Corynebacterium casei LMG S-19264T (=DSM 44701T), isolated from a smear-ripened cheese.</title>
        <authorList>
            <consortium name="US DOE Joint Genome Institute (JGI-PGF)"/>
            <person name="Walter F."/>
            <person name="Albersmeier A."/>
            <person name="Kalinowski J."/>
            <person name="Ruckert C."/>
        </authorList>
    </citation>
    <scope>NUCLEOTIDE SEQUENCE</scope>
    <source>
        <strain evidence="4">CGMCC 1.15290</strain>
    </source>
</reference>
<organism evidence="4 5">
    <name type="scientific">Filimonas zeae</name>
    <dbReference type="NCBI Taxonomy" id="1737353"/>
    <lineage>
        <taxon>Bacteria</taxon>
        <taxon>Pseudomonadati</taxon>
        <taxon>Bacteroidota</taxon>
        <taxon>Chitinophagia</taxon>
        <taxon>Chitinophagales</taxon>
        <taxon>Chitinophagaceae</taxon>
        <taxon>Filimonas</taxon>
    </lineage>
</organism>
<keyword evidence="5" id="KW-1185">Reference proteome</keyword>
<feature type="domain" description="Protein FecR C-terminal" evidence="3">
    <location>
        <begin position="274"/>
        <end position="334"/>
    </location>
</feature>
<dbReference type="Gene3D" id="2.60.120.1440">
    <property type="match status" value="1"/>
</dbReference>
<name>A0A917IUD4_9BACT</name>
<dbReference type="Pfam" id="PF04773">
    <property type="entry name" value="FecR"/>
    <property type="match status" value="1"/>
</dbReference>
<evidence type="ECO:0000259" key="3">
    <source>
        <dbReference type="Pfam" id="PF16344"/>
    </source>
</evidence>
<dbReference type="PIRSF" id="PIRSF018266">
    <property type="entry name" value="FecR"/>
    <property type="match status" value="1"/>
</dbReference>
<gene>
    <name evidence="4" type="ORF">GCM10011379_11590</name>
</gene>
<keyword evidence="1" id="KW-1133">Transmembrane helix</keyword>
<proteinExistence type="predicted"/>
<comment type="caution">
    <text evidence="4">The sequence shown here is derived from an EMBL/GenBank/DDBJ whole genome shotgun (WGS) entry which is preliminary data.</text>
</comment>
<protein>
    <recommendedName>
        <fullName evidence="6">FecR family protein</fullName>
    </recommendedName>
</protein>
<keyword evidence="1" id="KW-0812">Transmembrane</keyword>
<dbReference type="InterPro" id="IPR006860">
    <property type="entry name" value="FecR"/>
</dbReference>
<dbReference type="Pfam" id="PF16344">
    <property type="entry name" value="FecR_C"/>
    <property type="match status" value="1"/>
</dbReference>
<dbReference type="PANTHER" id="PTHR30273:SF2">
    <property type="entry name" value="PROTEIN FECR"/>
    <property type="match status" value="1"/>
</dbReference>
<evidence type="ECO:0000259" key="2">
    <source>
        <dbReference type="Pfam" id="PF04773"/>
    </source>
</evidence>
<dbReference type="Proteomes" id="UP000627292">
    <property type="component" value="Unassembled WGS sequence"/>
</dbReference>
<reference evidence="4" key="2">
    <citation type="submission" date="2020-09" db="EMBL/GenBank/DDBJ databases">
        <authorList>
            <person name="Sun Q."/>
            <person name="Zhou Y."/>
        </authorList>
    </citation>
    <scope>NUCLEOTIDE SEQUENCE</scope>
    <source>
        <strain evidence="4">CGMCC 1.15290</strain>
    </source>
</reference>